<name>A0A4S8Z1D6_AURPU</name>
<comment type="caution">
    <text evidence="2">The sequence shown here is derived from an EMBL/GenBank/DDBJ whole genome shotgun (WGS) entry which is preliminary data.</text>
</comment>
<evidence type="ECO:0000313" key="3">
    <source>
        <dbReference type="Proteomes" id="UP000308802"/>
    </source>
</evidence>
<dbReference type="EMBL" id="QZAO01000633">
    <property type="protein sequence ID" value="THW61539.1"/>
    <property type="molecule type" value="Genomic_DNA"/>
</dbReference>
<dbReference type="AlphaFoldDB" id="A0A4S8Z1D6"/>
<sequence length="248" mass="27609">MSSANPFSNINTDVEFVWLWCDDNATVNKWFISIPNSGHYQCFYASLINACNRAYVKSLDPSQKLQKLDHLMVDCLMEDPIPADMMINLLKKYDHFIGGGQAGYKPKGLVKFDEDIPGKTKPLLNLIRLKILTKFCTEMSAIEAGVDELYRLIEASCHKSRTGKVNAKINGKQHTSMDDDDEMHGEQSLLSPKELNDTSSATATATATPAKYQHKIKTPVKFGELAVVGGRRGNKDEDEDVDMDMGAN</sequence>
<accession>A0A4S8Z1D6</accession>
<feature type="region of interest" description="Disordered" evidence="1">
    <location>
        <begin position="167"/>
        <end position="186"/>
    </location>
</feature>
<feature type="region of interest" description="Disordered" evidence="1">
    <location>
        <begin position="228"/>
        <end position="248"/>
    </location>
</feature>
<proteinExistence type="predicted"/>
<evidence type="ECO:0000256" key="1">
    <source>
        <dbReference type="SAM" id="MobiDB-lite"/>
    </source>
</evidence>
<organism evidence="2 3">
    <name type="scientific">Aureobasidium pullulans</name>
    <name type="common">Black yeast</name>
    <name type="synonym">Pullularia pullulans</name>
    <dbReference type="NCBI Taxonomy" id="5580"/>
    <lineage>
        <taxon>Eukaryota</taxon>
        <taxon>Fungi</taxon>
        <taxon>Dikarya</taxon>
        <taxon>Ascomycota</taxon>
        <taxon>Pezizomycotina</taxon>
        <taxon>Dothideomycetes</taxon>
        <taxon>Dothideomycetidae</taxon>
        <taxon>Dothideales</taxon>
        <taxon>Saccotheciaceae</taxon>
        <taxon>Aureobasidium</taxon>
    </lineage>
</organism>
<feature type="compositionally biased region" description="Acidic residues" evidence="1">
    <location>
        <begin position="236"/>
        <end position="248"/>
    </location>
</feature>
<reference evidence="2 3" key="1">
    <citation type="submission" date="2018-10" db="EMBL/GenBank/DDBJ databases">
        <title>Fifty Aureobasidium pullulans genomes reveal a recombining polyextremotolerant generalist.</title>
        <authorList>
            <person name="Gostincar C."/>
            <person name="Turk M."/>
            <person name="Zajc J."/>
            <person name="Gunde-Cimerman N."/>
        </authorList>
    </citation>
    <scope>NUCLEOTIDE SEQUENCE [LARGE SCALE GENOMIC DNA]</scope>
    <source>
        <strain evidence="2 3">EXF-10659</strain>
    </source>
</reference>
<protein>
    <submittedName>
        <fullName evidence="2">Uncharacterized protein</fullName>
    </submittedName>
</protein>
<evidence type="ECO:0000313" key="2">
    <source>
        <dbReference type="EMBL" id="THW61539.1"/>
    </source>
</evidence>
<dbReference type="Proteomes" id="UP000308802">
    <property type="component" value="Unassembled WGS sequence"/>
</dbReference>
<feature type="compositionally biased region" description="Low complexity" evidence="1">
    <location>
        <begin position="198"/>
        <end position="210"/>
    </location>
</feature>
<gene>
    <name evidence="2" type="ORF">D6D19_09951</name>
</gene>
<feature type="region of interest" description="Disordered" evidence="1">
    <location>
        <begin position="191"/>
        <end position="213"/>
    </location>
</feature>